<organism evidence="2">
    <name type="scientific">Fusarium oxysporum f. sp. vasinfectum 25433</name>
    <dbReference type="NCBI Taxonomy" id="1089449"/>
    <lineage>
        <taxon>Eukaryota</taxon>
        <taxon>Fungi</taxon>
        <taxon>Dikarya</taxon>
        <taxon>Ascomycota</taxon>
        <taxon>Pezizomycotina</taxon>
        <taxon>Sordariomycetes</taxon>
        <taxon>Hypocreomycetidae</taxon>
        <taxon>Hypocreales</taxon>
        <taxon>Nectriaceae</taxon>
        <taxon>Fusarium</taxon>
        <taxon>Fusarium oxysporum species complex</taxon>
    </lineage>
</organism>
<reference evidence="2" key="1">
    <citation type="submission" date="2011-11" db="EMBL/GenBank/DDBJ databases">
        <title>The Genome Sequence of Fusarium oxysporum Cotton.</title>
        <authorList>
            <consortium name="The Broad Institute Genome Sequencing Platform"/>
            <person name="Ma L.-J."/>
            <person name="Gale L.R."/>
            <person name="Schwartz D.C."/>
            <person name="Zhou S."/>
            <person name="Corby-Kistler H."/>
            <person name="Young S.K."/>
            <person name="Zeng Q."/>
            <person name="Gargeya S."/>
            <person name="Fitzgerald M."/>
            <person name="Haas B."/>
            <person name="Abouelleil A."/>
            <person name="Alvarado L."/>
            <person name="Arachchi H.M."/>
            <person name="Berlin A."/>
            <person name="Brown A."/>
            <person name="Chapman S.B."/>
            <person name="Chen Z."/>
            <person name="Dunbar C."/>
            <person name="Freedman E."/>
            <person name="Gearin G."/>
            <person name="Goldberg J."/>
            <person name="Griggs A."/>
            <person name="Gujja S."/>
            <person name="Heiman D."/>
            <person name="Howarth C."/>
            <person name="Larson L."/>
            <person name="Lui A."/>
            <person name="MacDonald P.J.P."/>
            <person name="Montmayeur A."/>
            <person name="Murphy C."/>
            <person name="Neiman D."/>
            <person name="Pearson M."/>
            <person name="Priest M."/>
            <person name="Roberts A."/>
            <person name="Saif S."/>
            <person name="Shea T."/>
            <person name="Shenoy N."/>
            <person name="Sisk P."/>
            <person name="Stolte C."/>
            <person name="Sykes S."/>
            <person name="Wortman J."/>
            <person name="Nusbaum C."/>
            <person name="Birren B."/>
        </authorList>
    </citation>
    <scope>NUCLEOTIDE SEQUENCE [LARGE SCALE GENOMIC DNA]</scope>
    <source>
        <strain evidence="2">25433</strain>
    </source>
</reference>
<sequence>MVQLTVGSVAGLIAVGIFFARQCSPNALTYILSWLLGSKNTAATWTIASGAFHQSYWPVILRTDAAFSIGVRKDILWVARLIPTMGILLSIASVVTPLGLYDTLVPGKAVQAPFVYAADTSPFGYGTPARSNYTWSRECGRFNPMPCPFSEVEAIITNYPNGTTKYNYPYGVNMTIPDVILETYSSGTGDHMTVSNFFDIQWRQYATTKEWYLNNGSDYLVGTYRNVQSLILNNATGVVEGLVVDMIKGGVGFRNHTVPLGFSYGVTWEEDILFVEPETVCVDTNLTLDYTVTSANGSAISDVVLTDRGGFVNLNQTFHEPDYDNPQANPDLYGRAYAAAWLHNAYTAVYLNVTNPGNQTSGVRPWRYLNTAMNQTFLIEQSRLSTSLSEYDSLVITARFSDYLGLTYGLAAGYTNASNPGIDTNIFGISSENYTVIHDVCAYPSGYSANITNILVGCGLMRGVPQRQDPGTPLTFETGSKWSQKMFACASAVKATIKTVSLTYNRTDGFFKTLAVADIKDKQYTDKGSIPLWGVEETGDRYRLSQLNLIWGLVSPAYQESANVSTVRRPSLFLPGWIDLLLIDNSRLMKSRNNLPGSDFSVAVLSAAYSVGGLFSNGLMDYTGKSSIAMWARWQNLSSNAGTAALIPNLIFTDISASAVVGTKGVLGPGNTARQNLVPISVTPMITTVRYHVLYAIPAAISALLLLVIACGALLATFLKWEGLKQMRQHLQQLSPGRIYTTLLLPGEGSNMLMLGEDWSKKFGGEVIDPSGDSLMATHVTLQ</sequence>
<protein>
    <submittedName>
        <fullName evidence="2">Uncharacterized protein</fullName>
    </submittedName>
</protein>
<keyword evidence="1" id="KW-0812">Transmembrane</keyword>
<evidence type="ECO:0000256" key="1">
    <source>
        <dbReference type="SAM" id="Phobius"/>
    </source>
</evidence>
<proteinExistence type="predicted"/>
<name>X0L3P9_FUSOX</name>
<keyword evidence="1" id="KW-1133">Transmembrane helix</keyword>
<dbReference type="EMBL" id="JH658019">
    <property type="protein sequence ID" value="EXM15591.1"/>
    <property type="molecule type" value="Genomic_DNA"/>
</dbReference>
<gene>
    <name evidence="2" type="ORF">FOTG_16077</name>
</gene>
<dbReference type="OrthoDB" id="3034003at2759"/>
<dbReference type="AlphaFoldDB" id="X0L3P9"/>
<accession>X0L3P9</accession>
<reference evidence="2" key="2">
    <citation type="submission" date="2012-05" db="EMBL/GenBank/DDBJ databases">
        <title>The Genome Annotation of Fusarium oxysporum Cotton.</title>
        <authorList>
            <consortium name="The Broad Institute Genomics Platform"/>
            <person name="Ma L.-J."/>
            <person name="Corby-Kistler H."/>
            <person name="Broz K."/>
            <person name="Gale L.R."/>
            <person name="Jonkers W."/>
            <person name="O'Donnell K."/>
            <person name="Ploetz R."/>
            <person name="Steinberg C."/>
            <person name="Schwartz D.C."/>
            <person name="VanEtten H."/>
            <person name="Zhou S."/>
            <person name="Young S.K."/>
            <person name="Zeng Q."/>
            <person name="Gargeya S."/>
            <person name="Fitzgerald M."/>
            <person name="Abouelleil A."/>
            <person name="Alvarado L."/>
            <person name="Chapman S.B."/>
            <person name="Gainer-Dewar J."/>
            <person name="Goldberg J."/>
            <person name="Griggs A."/>
            <person name="Gujja S."/>
            <person name="Hansen M."/>
            <person name="Howarth C."/>
            <person name="Imamovic A."/>
            <person name="Ireland A."/>
            <person name="Larimer J."/>
            <person name="McCowan C."/>
            <person name="Murphy C."/>
            <person name="Pearson M."/>
            <person name="Poon T.W."/>
            <person name="Priest M."/>
            <person name="Roberts A."/>
            <person name="Saif S."/>
            <person name="Shea T."/>
            <person name="Sykes S."/>
            <person name="Wortman J."/>
            <person name="Nusbaum C."/>
            <person name="Birren B."/>
        </authorList>
    </citation>
    <scope>NUCLEOTIDE SEQUENCE</scope>
    <source>
        <strain evidence="2">25433</strain>
    </source>
</reference>
<feature type="transmembrane region" description="Helical" evidence="1">
    <location>
        <begin position="693"/>
        <end position="719"/>
    </location>
</feature>
<dbReference type="Proteomes" id="UP000030701">
    <property type="component" value="Unassembled WGS sequence"/>
</dbReference>
<evidence type="ECO:0000313" key="2">
    <source>
        <dbReference type="EMBL" id="EXM15591.1"/>
    </source>
</evidence>
<keyword evidence="1" id="KW-0472">Membrane</keyword>
<dbReference type="HOGENOM" id="CLU_009663_0_0_1"/>